<organism evidence="1 2">
    <name type="scientific">Paludibaculum fermentans</name>
    <dbReference type="NCBI Taxonomy" id="1473598"/>
    <lineage>
        <taxon>Bacteria</taxon>
        <taxon>Pseudomonadati</taxon>
        <taxon>Acidobacteriota</taxon>
        <taxon>Terriglobia</taxon>
        <taxon>Bryobacterales</taxon>
        <taxon>Bryobacteraceae</taxon>
        <taxon>Paludibaculum</taxon>
    </lineage>
</organism>
<dbReference type="KEGG" id="pfer:IRI77_28565"/>
<accession>A0A7S7SJ18</accession>
<sequence>MAESTLITKVEQIRRAVRSGDFSDDKLISECWDARHQLPLESLDRMRIHTLAWEVYDARGEYAVAADRLMAEHVIEMGSELIREATLNHEDFVATYFPEEVTPEERSRRYDLWRQRAMGGLAMGFASLRLQRAEGAQHLDVARMFVETCLAPAGFPCYGTRARLHYFLGHLYESEYDLAKAAQEYDQSLICCIARAEKRLTGDPAQRETERLFAIYCLGKLELKLGQLDYEQGRLRSAKRHAKEAGLLLRVSQDALLPQMAALLNCRIERDESSFFENGWSVVGRMRECCRRLSAHRPYALVATIEAAKASVYLRHADRPPPEESLTFPTLPQAVAELESVSREADKLRLPGVRLDARLAIARTLTCQGKFKHALKIVGDARLTAGSNPRRKMTAELNFVEGKIYAAWAAQQKAKSSSSYGYASKGLELFEGALNAGHSSLTFEVACREQIADMLWRLSRVRDAELALEKASVRAREMEHMFLHERLNRLRAKLDETQLCVFHFEPGFDFEGAKRELTRQYLLSLARQFGLEPSELPKNFARIKESIGGLTREKLETLVKHF</sequence>
<name>A0A7S7SJ18_PALFE</name>
<reference evidence="1 2" key="1">
    <citation type="submission" date="2020-10" db="EMBL/GenBank/DDBJ databases">
        <title>Complete genome sequence of Paludibaculum fermentans P105T, a facultatively anaerobic acidobacterium capable of dissimilatory Fe(III) reduction.</title>
        <authorList>
            <person name="Dedysh S.N."/>
            <person name="Beletsky A.V."/>
            <person name="Kulichevskaya I.S."/>
            <person name="Mardanov A.V."/>
            <person name="Ravin N.V."/>
        </authorList>
    </citation>
    <scope>NUCLEOTIDE SEQUENCE [LARGE SCALE GENOMIC DNA]</scope>
    <source>
        <strain evidence="1 2">P105</strain>
    </source>
</reference>
<dbReference type="RefSeq" id="WP_194448378.1">
    <property type="nucleotide sequence ID" value="NZ_CP063849.1"/>
</dbReference>
<protein>
    <recommendedName>
        <fullName evidence="3">MalT-like TPR region domain-containing protein</fullName>
    </recommendedName>
</protein>
<gene>
    <name evidence="1" type="ORF">IRI77_28565</name>
</gene>
<evidence type="ECO:0008006" key="3">
    <source>
        <dbReference type="Google" id="ProtNLM"/>
    </source>
</evidence>
<dbReference type="Proteomes" id="UP000593892">
    <property type="component" value="Chromosome"/>
</dbReference>
<dbReference type="EMBL" id="CP063849">
    <property type="protein sequence ID" value="QOY86709.1"/>
    <property type="molecule type" value="Genomic_DNA"/>
</dbReference>
<keyword evidence="2" id="KW-1185">Reference proteome</keyword>
<evidence type="ECO:0000313" key="2">
    <source>
        <dbReference type="Proteomes" id="UP000593892"/>
    </source>
</evidence>
<proteinExistence type="predicted"/>
<evidence type="ECO:0000313" key="1">
    <source>
        <dbReference type="EMBL" id="QOY86709.1"/>
    </source>
</evidence>
<dbReference type="AlphaFoldDB" id="A0A7S7SJ18"/>